<dbReference type="OrthoDB" id="9805918at2"/>
<dbReference type="Gene3D" id="3.30.1360.120">
    <property type="entry name" value="Probable tRNA modification gtpase trme, domain 1"/>
    <property type="match status" value="1"/>
</dbReference>
<dbReference type="RefSeq" id="WP_146567573.1">
    <property type="nucleotide sequence ID" value="NZ_SIHJ01000003.1"/>
</dbReference>
<comment type="caution">
    <text evidence="3">The sequence shown here is derived from an EMBL/GenBank/DDBJ whole genome shotgun (WGS) entry which is preliminary data.</text>
</comment>
<dbReference type="InterPro" id="IPR027266">
    <property type="entry name" value="TrmE/GcvT-like"/>
</dbReference>
<dbReference type="InterPro" id="IPR018948">
    <property type="entry name" value="GTP-bd_TrmE_N"/>
</dbReference>
<dbReference type="Gene3D" id="3.40.50.300">
    <property type="entry name" value="P-loop containing nucleotide triphosphate hydrolases"/>
    <property type="match status" value="1"/>
</dbReference>
<dbReference type="NCBIfam" id="TIGR00231">
    <property type="entry name" value="small_GTP"/>
    <property type="match status" value="1"/>
</dbReference>
<feature type="domain" description="GTP-binding protein TrmE N-terminal" evidence="2">
    <location>
        <begin position="19"/>
        <end position="112"/>
    </location>
</feature>
<keyword evidence="4" id="KW-1185">Reference proteome</keyword>
<dbReference type="InterPro" id="IPR027368">
    <property type="entry name" value="MnmE_dom2"/>
</dbReference>
<dbReference type="PANTHER" id="PTHR42714:SF2">
    <property type="entry name" value="TRNA MODIFICATION GTPASE GTPBP3, MITOCHONDRIAL"/>
    <property type="match status" value="1"/>
</dbReference>
<dbReference type="SUPFAM" id="SSF52540">
    <property type="entry name" value="P-loop containing nucleoside triphosphate hydrolases"/>
    <property type="match status" value="1"/>
</dbReference>
<dbReference type="InterPro" id="IPR027417">
    <property type="entry name" value="P-loop_NTPase"/>
</dbReference>
<dbReference type="CDD" id="cd04164">
    <property type="entry name" value="trmE"/>
    <property type="match status" value="1"/>
</dbReference>
<organism evidence="3 4">
    <name type="scientific">Posidoniimonas corsicana</name>
    <dbReference type="NCBI Taxonomy" id="1938618"/>
    <lineage>
        <taxon>Bacteria</taxon>
        <taxon>Pseudomonadati</taxon>
        <taxon>Planctomycetota</taxon>
        <taxon>Planctomycetia</taxon>
        <taxon>Pirellulales</taxon>
        <taxon>Lacipirellulaceae</taxon>
        <taxon>Posidoniimonas</taxon>
    </lineage>
</organism>
<dbReference type="GO" id="GO:0016787">
    <property type="term" value="F:hydrolase activity"/>
    <property type="evidence" value="ECO:0007669"/>
    <property type="project" value="UniProtKB-KW"/>
</dbReference>
<dbReference type="GO" id="GO:0002098">
    <property type="term" value="P:tRNA wobble uridine modification"/>
    <property type="evidence" value="ECO:0007669"/>
    <property type="project" value="TreeGrafter"/>
</dbReference>
<sequence>MSEKPVVSGKPAMSAQTAVSVQTAEGRGAVAVVQVTGPGAVDAVDACFLAASGRPLAQQPPGAIRFGRWRDASGEEVVVVRRGSPDPAVEVHCHGGAAAVRAVVRDLVAQGCVQQPARPEHAPPGAAAVTLDAQLALRHALTERAVGVLLDQAEGALERALREIADSLSAGGGVDQLRQLLDRAELGQRLTSPWRVVLAGAPNVGKSSLINALLGYSRAIVFDQPGTTRDVLTAAAAIEGWPVSLSDTAGLRAADDPTEAAGVELARQMLQQADLILDIRDAAQPDAPSAIPADAPATRRLVVWNKQDLAPAPAGSLSTSAATGQGVDDLLAAIARSLVPHPPEPGAALPVTAAHAEQLARALAAAQRGDYAAALQAVQALLAPAGSD</sequence>
<keyword evidence="3" id="KW-0378">Hydrolase</keyword>
<dbReference type="EC" id="3.6.-.-" evidence="3"/>
<dbReference type="InterPro" id="IPR005225">
    <property type="entry name" value="Small_GTP-bd"/>
</dbReference>
<reference evidence="3 4" key="1">
    <citation type="submission" date="2019-02" db="EMBL/GenBank/DDBJ databases">
        <title>Deep-cultivation of Planctomycetes and their phenomic and genomic characterization uncovers novel biology.</title>
        <authorList>
            <person name="Wiegand S."/>
            <person name="Jogler M."/>
            <person name="Boedeker C."/>
            <person name="Pinto D."/>
            <person name="Vollmers J."/>
            <person name="Rivas-Marin E."/>
            <person name="Kohn T."/>
            <person name="Peeters S.H."/>
            <person name="Heuer A."/>
            <person name="Rast P."/>
            <person name="Oberbeckmann S."/>
            <person name="Bunk B."/>
            <person name="Jeske O."/>
            <person name="Meyerdierks A."/>
            <person name="Storesund J.E."/>
            <person name="Kallscheuer N."/>
            <person name="Luecker S."/>
            <person name="Lage O.M."/>
            <person name="Pohl T."/>
            <person name="Merkel B.J."/>
            <person name="Hornburger P."/>
            <person name="Mueller R.-W."/>
            <person name="Bruemmer F."/>
            <person name="Labrenz M."/>
            <person name="Spormann A.M."/>
            <person name="Op Den Camp H."/>
            <person name="Overmann J."/>
            <person name="Amann R."/>
            <person name="Jetten M.S.M."/>
            <person name="Mascher T."/>
            <person name="Medema M.H."/>
            <person name="Devos D.P."/>
            <person name="Kaster A.-K."/>
            <person name="Ovreas L."/>
            <person name="Rohde M."/>
            <person name="Galperin M.Y."/>
            <person name="Jogler C."/>
        </authorList>
    </citation>
    <scope>NUCLEOTIDE SEQUENCE [LARGE SCALE GENOMIC DNA]</scope>
    <source>
        <strain evidence="3 4">KOR34</strain>
    </source>
</reference>
<dbReference type="SUPFAM" id="SSF103025">
    <property type="entry name" value="Folate-binding domain"/>
    <property type="match status" value="1"/>
</dbReference>
<protein>
    <submittedName>
        <fullName evidence="3">tRNA modification GTPase MnmE</fullName>
        <ecNumber evidence="3">3.6.-.-</ecNumber>
    </submittedName>
</protein>
<dbReference type="InterPro" id="IPR006073">
    <property type="entry name" value="GTP-bd"/>
</dbReference>
<dbReference type="AlphaFoldDB" id="A0A5C5V3Q3"/>
<evidence type="ECO:0000313" key="3">
    <source>
        <dbReference type="EMBL" id="TWT32315.1"/>
    </source>
</evidence>
<dbReference type="Gene3D" id="1.20.120.430">
    <property type="entry name" value="tRNA modification GTPase MnmE domain 2"/>
    <property type="match status" value="1"/>
</dbReference>
<accession>A0A5C5V3Q3</accession>
<dbReference type="GO" id="GO:0005829">
    <property type="term" value="C:cytosol"/>
    <property type="evidence" value="ECO:0007669"/>
    <property type="project" value="TreeGrafter"/>
</dbReference>
<feature type="domain" description="G" evidence="1">
    <location>
        <begin position="195"/>
        <end position="284"/>
    </location>
</feature>
<evidence type="ECO:0000259" key="2">
    <source>
        <dbReference type="Pfam" id="PF10396"/>
    </source>
</evidence>
<dbReference type="EMBL" id="SIHJ01000003">
    <property type="protein sequence ID" value="TWT32315.1"/>
    <property type="molecule type" value="Genomic_DNA"/>
</dbReference>
<dbReference type="Pfam" id="PF10396">
    <property type="entry name" value="TrmE_N"/>
    <property type="match status" value="1"/>
</dbReference>
<name>A0A5C5V3Q3_9BACT</name>
<dbReference type="PANTHER" id="PTHR42714">
    <property type="entry name" value="TRNA MODIFICATION GTPASE GTPBP3"/>
    <property type="match status" value="1"/>
</dbReference>
<dbReference type="Pfam" id="PF01926">
    <property type="entry name" value="MMR_HSR1"/>
    <property type="match status" value="1"/>
</dbReference>
<dbReference type="GO" id="GO:0030488">
    <property type="term" value="P:tRNA methylation"/>
    <property type="evidence" value="ECO:0007669"/>
    <property type="project" value="TreeGrafter"/>
</dbReference>
<proteinExistence type="predicted"/>
<dbReference type="GO" id="GO:0005525">
    <property type="term" value="F:GTP binding"/>
    <property type="evidence" value="ECO:0007669"/>
    <property type="project" value="InterPro"/>
</dbReference>
<dbReference type="InterPro" id="IPR031168">
    <property type="entry name" value="G_TrmE"/>
</dbReference>
<gene>
    <name evidence="3" type="primary">mnmE_2</name>
    <name evidence="3" type="ORF">KOR34_40780</name>
</gene>
<dbReference type="Proteomes" id="UP000316714">
    <property type="component" value="Unassembled WGS sequence"/>
</dbReference>
<evidence type="ECO:0000313" key="4">
    <source>
        <dbReference type="Proteomes" id="UP000316714"/>
    </source>
</evidence>
<evidence type="ECO:0000259" key="1">
    <source>
        <dbReference type="Pfam" id="PF01926"/>
    </source>
</evidence>